<evidence type="ECO:0000313" key="4">
    <source>
        <dbReference type="EMBL" id="NOV45098.1"/>
    </source>
</evidence>
<dbReference type="PROSITE" id="PS51796">
    <property type="entry name" value="MSS4"/>
    <property type="match status" value="1"/>
</dbReference>
<accession>A0A6M2DJB7</accession>
<dbReference type="GO" id="GO:0007264">
    <property type="term" value="P:small GTPase-mediated signal transduction"/>
    <property type="evidence" value="ECO:0007669"/>
    <property type="project" value="InterPro"/>
</dbReference>
<evidence type="ECO:0000256" key="1">
    <source>
        <dbReference type="ARBA" id="ARBA00022448"/>
    </source>
</evidence>
<evidence type="ECO:0000256" key="3">
    <source>
        <dbReference type="ARBA" id="ARBA00022927"/>
    </source>
</evidence>
<dbReference type="SUPFAM" id="SSF51316">
    <property type="entry name" value="Mss4-like"/>
    <property type="match status" value="1"/>
</dbReference>
<dbReference type="GO" id="GO:0006892">
    <property type="term" value="P:post-Golgi vesicle-mediated transport"/>
    <property type="evidence" value="ECO:0007669"/>
    <property type="project" value="TreeGrafter"/>
</dbReference>
<dbReference type="EMBL" id="GIIL01001372">
    <property type="protein sequence ID" value="NOV45098.1"/>
    <property type="molecule type" value="Transcribed_RNA"/>
</dbReference>
<protein>
    <submittedName>
        <fullName evidence="4">Putative guanine nucleotide exchange factor</fullName>
    </submittedName>
</protein>
<sequence>MSDTEEVQPLAKTNDASVLCTFCKSIFLQPRMAGGFVTNPTELPLMVQKFTEDTVIEQEYLRHFWSVNTLYDFENMGFTNTVRGIKYLVCADCEMGPVGYYDLSTKIAYIALKRIADN</sequence>
<keyword evidence="1" id="KW-0813">Transport</keyword>
<dbReference type="AlphaFoldDB" id="A0A6M2DJB7"/>
<dbReference type="InterPro" id="IPR011323">
    <property type="entry name" value="Mss4/transl-control_tumour"/>
</dbReference>
<name>A0A6M2DJB7_XENCH</name>
<dbReference type="GO" id="GO:0015031">
    <property type="term" value="P:protein transport"/>
    <property type="evidence" value="ECO:0007669"/>
    <property type="project" value="UniProtKB-KW"/>
</dbReference>
<dbReference type="PANTHER" id="PTHR13276:SF0">
    <property type="entry name" value="GUANINE NUCLEOTIDE EXCHANGE FACTOR MSS4"/>
    <property type="match status" value="1"/>
</dbReference>
<dbReference type="InterPro" id="IPR011057">
    <property type="entry name" value="Mss4-like_sf"/>
</dbReference>
<organism evidence="4">
    <name type="scientific">Xenopsylla cheopis</name>
    <name type="common">Oriental rat flea</name>
    <name type="synonym">Pulex cheopis</name>
    <dbReference type="NCBI Taxonomy" id="163159"/>
    <lineage>
        <taxon>Eukaryota</taxon>
        <taxon>Metazoa</taxon>
        <taxon>Ecdysozoa</taxon>
        <taxon>Arthropoda</taxon>
        <taxon>Hexapoda</taxon>
        <taxon>Insecta</taxon>
        <taxon>Pterygota</taxon>
        <taxon>Neoptera</taxon>
        <taxon>Endopterygota</taxon>
        <taxon>Siphonaptera</taxon>
        <taxon>Pulicidae</taxon>
        <taxon>Xenopsyllinae</taxon>
        <taxon>Xenopsylla</taxon>
    </lineage>
</organism>
<keyword evidence="3" id="KW-0653">Protein transport</keyword>
<keyword evidence="2" id="KW-0344">Guanine-nucleotide releasing factor</keyword>
<dbReference type="GO" id="GO:0005085">
    <property type="term" value="F:guanyl-nucleotide exchange factor activity"/>
    <property type="evidence" value="ECO:0007669"/>
    <property type="project" value="UniProtKB-KW"/>
</dbReference>
<evidence type="ECO:0000256" key="2">
    <source>
        <dbReference type="ARBA" id="ARBA00022658"/>
    </source>
</evidence>
<proteinExistence type="predicted"/>
<dbReference type="GO" id="GO:0005829">
    <property type="term" value="C:cytosol"/>
    <property type="evidence" value="ECO:0007669"/>
    <property type="project" value="TreeGrafter"/>
</dbReference>
<dbReference type="GO" id="GO:0008270">
    <property type="term" value="F:zinc ion binding"/>
    <property type="evidence" value="ECO:0007669"/>
    <property type="project" value="TreeGrafter"/>
</dbReference>
<dbReference type="InterPro" id="IPR007515">
    <property type="entry name" value="Mss4"/>
</dbReference>
<dbReference type="Pfam" id="PF04421">
    <property type="entry name" value="Mss4"/>
    <property type="match status" value="1"/>
</dbReference>
<dbReference type="PANTHER" id="PTHR13276">
    <property type="entry name" value="GUANINE NUCLEOTIDE EXCHANGE FACTOR MSS4"/>
    <property type="match status" value="1"/>
</dbReference>
<reference evidence="4" key="1">
    <citation type="submission" date="2020-03" db="EMBL/GenBank/DDBJ databases">
        <title>Transcriptomic Profiling of the Digestive Tract of the Rat Flea, Xenopsylla cheopis, Following Blood Feeding and Infection with Yersinia pestis.</title>
        <authorList>
            <person name="Bland D.M."/>
            <person name="Martens C.A."/>
            <person name="Virtaneva K."/>
            <person name="Kanakabandi K."/>
            <person name="Long D."/>
            <person name="Rosenke R."/>
            <person name="Saturday G.A."/>
            <person name="Hoyt F.H."/>
            <person name="Bruno D.P."/>
            <person name="Ribeiro J.M.C."/>
            <person name="Hinnebusch J."/>
        </authorList>
    </citation>
    <scope>NUCLEOTIDE SEQUENCE</scope>
</reference>
<dbReference type="FunFam" id="2.170.150.10:FF:000005">
    <property type="entry name" value="Guanine nucleotide exchange factor MSS4"/>
    <property type="match status" value="1"/>
</dbReference>
<dbReference type="Gene3D" id="2.170.150.10">
    <property type="entry name" value="Metal Binding Protein, Guanine Nucleotide Exchange Factor, Chain A"/>
    <property type="match status" value="1"/>
</dbReference>
<dbReference type="GO" id="GO:0016020">
    <property type="term" value="C:membrane"/>
    <property type="evidence" value="ECO:0007669"/>
    <property type="project" value="TreeGrafter"/>
</dbReference>